<dbReference type="InterPro" id="IPR050758">
    <property type="entry name" value="Znf_C2H2-type"/>
</dbReference>
<keyword evidence="10" id="KW-0539">Nucleus</keyword>
<keyword evidence="13" id="KW-0732">Signal</keyword>
<evidence type="ECO:0000256" key="10">
    <source>
        <dbReference type="ARBA" id="ARBA00023242"/>
    </source>
</evidence>
<dbReference type="GO" id="GO:0006355">
    <property type="term" value="P:regulation of DNA-templated transcription"/>
    <property type="evidence" value="ECO:0007669"/>
    <property type="project" value="InterPro"/>
</dbReference>
<dbReference type="GO" id="GO:0008270">
    <property type="term" value="F:zinc ion binding"/>
    <property type="evidence" value="ECO:0007669"/>
    <property type="project" value="UniProtKB-KW"/>
</dbReference>
<reference evidence="16" key="1">
    <citation type="submission" date="2025-08" db="UniProtKB">
        <authorList>
            <consortium name="Ensembl"/>
        </authorList>
    </citation>
    <scope>IDENTIFICATION</scope>
</reference>
<dbReference type="SUPFAM" id="SSF109640">
    <property type="entry name" value="KRAB domain (Kruppel-associated box)"/>
    <property type="match status" value="1"/>
</dbReference>
<dbReference type="SMART" id="SM00349">
    <property type="entry name" value="KRAB"/>
    <property type="match status" value="1"/>
</dbReference>
<evidence type="ECO:0000256" key="4">
    <source>
        <dbReference type="ARBA" id="ARBA00022737"/>
    </source>
</evidence>
<dbReference type="InterPro" id="IPR036236">
    <property type="entry name" value="Znf_C2H2_sf"/>
</dbReference>
<dbReference type="Pfam" id="PF00096">
    <property type="entry name" value="zf-C2H2"/>
    <property type="match status" value="8"/>
</dbReference>
<evidence type="ECO:0000256" key="3">
    <source>
        <dbReference type="ARBA" id="ARBA00022723"/>
    </source>
</evidence>
<evidence type="ECO:0000256" key="13">
    <source>
        <dbReference type="SAM" id="SignalP"/>
    </source>
</evidence>
<feature type="region of interest" description="Disordered" evidence="12">
    <location>
        <begin position="169"/>
        <end position="200"/>
    </location>
</feature>
<dbReference type="AlphaFoldDB" id="A0A8C3HW93"/>
<evidence type="ECO:0000313" key="16">
    <source>
        <dbReference type="Ensembl" id="ENSCPBP00000024596.1"/>
    </source>
</evidence>
<feature type="domain" description="C2H2-type" evidence="14">
    <location>
        <begin position="238"/>
        <end position="265"/>
    </location>
</feature>
<dbReference type="InterPro" id="IPR013087">
    <property type="entry name" value="Znf_C2H2_type"/>
</dbReference>
<keyword evidence="3" id="KW-0479">Metal-binding</keyword>
<dbReference type="PROSITE" id="PS00028">
    <property type="entry name" value="ZINC_FINGER_C2H2_1"/>
    <property type="match status" value="8"/>
</dbReference>
<feature type="domain" description="C2H2-type" evidence="14">
    <location>
        <begin position="378"/>
        <end position="405"/>
    </location>
</feature>
<accession>A0A8C3HW93</accession>
<evidence type="ECO:0000256" key="2">
    <source>
        <dbReference type="ARBA" id="ARBA00006991"/>
    </source>
</evidence>
<keyword evidence="5 11" id="KW-0863">Zinc-finger</keyword>
<sequence length="549" mass="60984">LSHVGLFLFQGLVTFEEVAVYFTREEWALLHPTQRALYRDVMQENYENVTSLVGFPVSKPDVISQLERGEELWIMDLQGSKKEELPRGEKLFKSIQLFGNAGNIWDALQRPCESLPNLLLISLISNTYFDLFIPFSIPLSEISFLSGAGNDLCLDSLCLLSGDGIVSENEDKKPQQEDAEQVEPHGTLSGRSKGHVSGSCELPEKAKAWESQHRLEENFSNPSNLIGNERINLEETHYACHECGKSFNGNAALITHHTIHTGEKPYGCSECGKRFNQSSALSTHQRIHTGDTPYTCSECGKSFSRSSHLIRHQRIHTGEMPYTCSECGKSFSQSSALITHQRIHTGDTPYTCSECGKSFSRSSALITHQRIHTGDMPYTCSECGKNFSRSSTLITHQRIHTGERPYTCSECGKSFNRSSNLIIHQRIHTGEKPYTCSECGKSFSQSSALSAHRRIHTGEKPYGCSECGRSFSHSSIQVPDGAKNIVPGCSGYSLTPPSTKATADNRFAPFFLGEHSRCHTTASVEPAQLNTAVMNIVNTLRIIVQFMLN</sequence>
<dbReference type="PROSITE" id="PS50805">
    <property type="entry name" value="KRAB"/>
    <property type="match status" value="1"/>
</dbReference>
<dbReference type="FunFam" id="3.30.160.60:FF:001498">
    <property type="entry name" value="Zinc finger protein 404"/>
    <property type="match status" value="1"/>
</dbReference>
<keyword evidence="6" id="KW-0862">Zinc</keyword>
<dbReference type="Pfam" id="PF01352">
    <property type="entry name" value="KRAB"/>
    <property type="match status" value="1"/>
</dbReference>
<dbReference type="SUPFAM" id="SSF57667">
    <property type="entry name" value="beta-beta-alpha zinc fingers"/>
    <property type="match status" value="5"/>
</dbReference>
<dbReference type="FunFam" id="3.30.160.60:FF:000176">
    <property type="entry name" value="zinc finger protein 70"/>
    <property type="match status" value="1"/>
</dbReference>
<evidence type="ECO:0000256" key="9">
    <source>
        <dbReference type="ARBA" id="ARBA00023163"/>
    </source>
</evidence>
<organism evidence="16 17">
    <name type="scientific">Chrysemys picta bellii</name>
    <name type="common">Western painted turtle</name>
    <name type="synonym">Emys bellii</name>
    <dbReference type="NCBI Taxonomy" id="8478"/>
    <lineage>
        <taxon>Eukaryota</taxon>
        <taxon>Metazoa</taxon>
        <taxon>Chordata</taxon>
        <taxon>Craniata</taxon>
        <taxon>Vertebrata</taxon>
        <taxon>Euteleostomi</taxon>
        <taxon>Archelosauria</taxon>
        <taxon>Testudinata</taxon>
        <taxon>Testudines</taxon>
        <taxon>Cryptodira</taxon>
        <taxon>Durocryptodira</taxon>
        <taxon>Testudinoidea</taxon>
        <taxon>Emydidae</taxon>
        <taxon>Chrysemys</taxon>
    </lineage>
</organism>
<keyword evidence="7" id="KW-0805">Transcription regulation</keyword>
<dbReference type="GO" id="GO:0005634">
    <property type="term" value="C:nucleus"/>
    <property type="evidence" value="ECO:0007669"/>
    <property type="project" value="UniProtKB-SubCell"/>
</dbReference>
<dbReference type="FunFam" id="3.30.160.60:FF:000358">
    <property type="entry name" value="zinc finger protein 24"/>
    <property type="match status" value="1"/>
</dbReference>
<evidence type="ECO:0000256" key="1">
    <source>
        <dbReference type="ARBA" id="ARBA00004123"/>
    </source>
</evidence>
<dbReference type="PANTHER" id="PTHR23234:SF8">
    <property type="entry name" value="C2H2-TYPE DOMAIN-CONTAINING PROTEIN"/>
    <property type="match status" value="1"/>
</dbReference>
<dbReference type="InterPro" id="IPR036051">
    <property type="entry name" value="KRAB_dom_sf"/>
</dbReference>
<dbReference type="Proteomes" id="UP000694380">
    <property type="component" value="Unplaced"/>
</dbReference>
<feature type="domain" description="C2H2-type" evidence="14">
    <location>
        <begin position="350"/>
        <end position="377"/>
    </location>
</feature>
<evidence type="ECO:0000256" key="12">
    <source>
        <dbReference type="SAM" id="MobiDB-lite"/>
    </source>
</evidence>
<keyword evidence="4" id="KW-0677">Repeat</keyword>
<feature type="chain" id="PRO_5034435946" evidence="13">
    <location>
        <begin position="16"/>
        <end position="549"/>
    </location>
</feature>
<dbReference type="PANTHER" id="PTHR23234">
    <property type="entry name" value="ZNF44 PROTEIN"/>
    <property type="match status" value="1"/>
</dbReference>
<dbReference type="CDD" id="cd07765">
    <property type="entry name" value="KRAB_A-box"/>
    <property type="match status" value="1"/>
</dbReference>
<feature type="signal peptide" evidence="13">
    <location>
        <begin position="1"/>
        <end position="15"/>
    </location>
</feature>
<evidence type="ECO:0000259" key="14">
    <source>
        <dbReference type="PROSITE" id="PS50157"/>
    </source>
</evidence>
<feature type="domain" description="C2H2-type" evidence="14">
    <location>
        <begin position="322"/>
        <end position="349"/>
    </location>
</feature>
<keyword evidence="9" id="KW-0804">Transcription</keyword>
<dbReference type="FunFam" id="3.30.160.60:FF:001158">
    <property type="entry name" value="zinc finger protein 22"/>
    <property type="match status" value="1"/>
</dbReference>
<dbReference type="Gene3D" id="6.10.140.140">
    <property type="match status" value="1"/>
</dbReference>
<feature type="domain" description="C2H2-type" evidence="14">
    <location>
        <begin position="294"/>
        <end position="321"/>
    </location>
</feature>
<evidence type="ECO:0000256" key="7">
    <source>
        <dbReference type="ARBA" id="ARBA00023015"/>
    </source>
</evidence>
<evidence type="ECO:0000256" key="6">
    <source>
        <dbReference type="ARBA" id="ARBA00022833"/>
    </source>
</evidence>
<name>A0A8C3HW93_CHRPI</name>
<dbReference type="FunFam" id="3.30.160.60:FF:002343">
    <property type="entry name" value="Zinc finger protein 33A"/>
    <property type="match status" value="1"/>
</dbReference>
<dbReference type="GeneTree" id="ENSGT00940000162000"/>
<comment type="subcellular location">
    <subcellularLocation>
        <location evidence="1">Nucleus</location>
    </subcellularLocation>
</comment>
<evidence type="ECO:0000256" key="11">
    <source>
        <dbReference type="PROSITE-ProRule" id="PRU00042"/>
    </source>
</evidence>
<dbReference type="FunFam" id="3.30.160.60:FF:000478">
    <property type="entry name" value="Zinc finger protein 133"/>
    <property type="match status" value="1"/>
</dbReference>
<evidence type="ECO:0000259" key="15">
    <source>
        <dbReference type="PROSITE" id="PS50805"/>
    </source>
</evidence>
<feature type="domain" description="C2H2-type" evidence="14">
    <location>
        <begin position="266"/>
        <end position="293"/>
    </location>
</feature>
<protein>
    <submittedName>
        <fullName evidence="16">Uncharacterized protein</fullName>
    </submittedName>
</protein>
<dbReference type="FunFam" id="3.30.160.60:FF:000367">
    <property type="entry name" value="Zinc finger protein 572"/>
    <property type="match status" value="1"/>
</dbReference>
<dbReference type="Ensembl" id="ENSCPBT00000028975.1">
    <property type="protein sequence ID" value="ENSCPBP00000024596.1"/>
    <property type="gene ID" value="ENSCPBG00000017514.1"/>
</dbReference>
<feature type="domain" description="C2H2-type" evidence="14">
    <location>
        <begin position="406"/>
        <end position="433"/>
    </location>
</feature>
<dbReference type="SMART" id="SM00355">
    <property type="entry name" value="ZnF_C2H2"/>
    <property type="match status" value="8"/>
</dbReference>
<evidence type="ECO:0000256" key="5">
    <source>
        <dbReference type="ARBA" id="ARBA00022771"/>
    </source>
</evidence>
<dbReference type="FunFam" id="3.30.160.60:FF:000446">
    <property type="entry name" value="Zinc finger protein"/>
    <property type="match status" value="1"/>
</dbReference>
<feature type="domain" description="C2H2-type" evidence="14">
    <location>
        <begin position="434"/>
        <end position="461"/>
    </location>
</feature>
<evidence type="ECO:0000313" key="17">
    <source>
        <dbReference type="Proteomes" id="UP000694380"/>
    </source>
</evidence>
<keyword evidence="17" id="KW-1185">Reference proteome</keyword>
<reference evidence="16" key="2">
    <citation type="submission" date="2025-09" db="UniProtKB">
        <authorList>
            <consortium name="Ensembl"/>
        </authorList>
    </citation>
    <scope>IDENTIFICATION</scope>
</reference>
<comment type="similarity">
    <text evidence="2">Belongs to the krueppel C2H2-type zinc-finger protein family.</text>
</comment>
<dbReference type="Gene3D" id="3.30.160.60">
    <property type="entry name" value="Classic Zinc Finger"/>
    <property type="match status" value="9"/>
</dbReference>
<dbReference type="GO" id="GO:0003677">
    <property type="term" value="F:DNA binding"/>
    <property type="evidence" value="ECO:0007669"/>
    <property type="project" value="UniProtKB-KW"/>
</dbReference>
<dbReference type="InterPro" id="IPR001909">
    <property type="entry name" value="KRAB"/>
</dbReference>
<feature type="domain" description="KRAB" evidence="15">
    <location>
        <begin position="13"/>
        <end position="85"/>
    </location>
</feature>
<dbReference type="PROSITE" id="PS50157">
    <property type="entry name" value="ZINC_FINGER_C2H2_2"/>
    <property type="match status" value="8"/>
</dbReference>
<evidence type="ECO:0000256" key="8">
    <source>
        <dbReference type="ARBA" id="ARBA00023125"/>
    </source>
</evidence>
<keyword evidence="8" id="KW-0238">DNA-binding</keyword>
<dbReference type="FunFam" id="3.30.160.60:FF:001954">
    <property type="entry name" value="Zinc finger protein 787"/>
    <property type="match status" value="1"/>
</dbReference>
<proteinExistence type="inferred from homology"/>